<dbReference type="EMBL" id="UOFS01000013">
    <property type="protein sequence ID" value="VAW93620.1"/>
    <property type="molecule type" value="Genomic_DNA"/>
</dbReference>
<feature type="domain" description="Prephenate/arogenate dehydrogenase" evidence="6">
    <location>
        <begin position="1"/>
        <end position="287"/>
    </location>
</feature>
<dbReference type="GO" id="GO:0006571">
    <property type="term" value="P:tyrosine biosynthetic process"/>
    <property type="evidence" value="ECO:0007669"/>
    <property type="project" value="InterPro"/>
</dbReference>
<keyword evidence="2 7" id="KW-0560">Oxidoreductase</keyword>
<evidence type="ECO:0000256" key="3">
    <source>
        <dbReference type="ARBA" id="ARBA00023027"/>
    </source>
</evidence>
<dbReference type="Pfam" id="PF20463">
    <property type="entry name" value="PDH_C"/>
    <property type="match status" value="1"/>
</dbReference>
<keyword evidence="1" id="KW-0028">Amino-acid biosynthesis</keyword>
<dbReference type="InterPro" id="IPR036291">
    <property type="entry name" value="NAD(P)-bd_dom_sf"/>
</dbReference>
<reference evidence="7" key="1">
    <citation type="submission" date="2018-06" db="EMBL/GenBank/DDBJ databases">
        <authorList>
            <person name="Zhirakovskaya E."/>
        </authorList>
    </citation>
    <scope>NUCLEOTIDE SEQUENCE</scope>
</reference>
<evidence type="ECO:0000259" key="6">
    <source>
        <dbReference type="PROSITE" id="PS51176"/>
    </source>
</evidence>
<protein>
    <submittedName>
        <fullName evidence="7">Cyclohexadienyl dehydrogenase</fullName>
        <ecNumber evidence="7">1.3.1.12</ecNumber>
    </submittedName>
</protein>
<dbReference type="PANTHER" id="PTHR21363">
    <property type="entry name" value="PREPHENATE DEHYDROGENASE"/>
    <property type="match status" value="1"/>
</dbReference>
<name>A0A3B0ZWK7_9ZZZZ</name>
<dbReference type="Pfam" id="PF02153">
    <property type="entry name" value="PDH_N"/>
    <property type="match status" value="1"/>
</dbReference>
<sequence length="287" mass="30814">MCIIGVGLIGGSLARAAKIAGVVNNIVGTGRDHANLVEALDLGVIDEFSLDIKQAVSKADLIVIATPVGAIKSVLEEIADSIPENAVITDVGSTKGSVVDAAKAVFGELPTRFIPGHPIAGNEKSGVIASFIKLFHGRRVILTPQLNSDLKSLEKIKALWAACGAEVVLTSVEQHDIILAATSHLPHVLAFSLVNTLDQMDNKNDIFKFAAGGFEDFTRIASSNPQMWSDICIANKDALTEVLNKFSEDLEFLKLAINSQNAEQIRELFQRAKKVRDSVKKVFPAVY</sequence>
<dbReference type="InterPro" id="IPR046825">
    <property type="entry name" value="PDH_C"/>
</dbReference>
<dbReference type="InterPro" id="IPR003099">
    <property type="entry name" value="Prephen_DH"/>
</dbReference>
<keyword evidence="3" id="KW-0520">NAD</keyword>
<dbReference type="InterPro" id="IPR008927">
    <property type="entry name" value="6-PGluconate_DH-like_C_sf"/>
</dbReference>
<dbReference type="EC" id="1.3.1.12" evidence="7"/>
<dbReference type="GO" id="GO:0008977">
    <property type="term" value="F:prephenate dehydrogenase (NAD+) activity"/>
    <property type="evidence" value="ECO:0007669"/>
    <property type="project" value="UniProtKB-EC"/>
</dbReference>
<evidence type="ECO:0000313" key="7">
    <source>
        <dbReference type="EMBL" id="VAW93620.1"/>
    </source>
</evidence>
<dbReference type="InterPro" id="IPR050812">
    <property type="entry name" value="Preph/Arog_dehydrog"/>
</dbReference>
<dbReference type="GO" id="GO:0004665">
    <property type="term" value="F:prephenate dehydrogenase (NADP+) activity"/>
    <property type="evidence" value="ECO:0007669"/>
    <property type="project" value="InterPro"/>
</dbReference>
<dbReference type="SUPFAM" id="SSF48179">
    <property type="entry name" value="6-phosphogluconate dehydrogenase C-terminal domain-like"/>
    <property type="match status" value="1"/>
</dbReference>
<dbReference type="Gene3D" id="3.40.50.720">
    <property type="entry name" value="NAD(P)-binding Rossmann-like Domain"/>
    <property type="match status" value="1"/>
</dbReference>
<evidence type="ECO:0000256" key="2">
    <source>
        <dbReference type="ARBA" id="ARBA00023002"/>
    </source>
</evidence>
<evidence type="ECO:0000256" key="1">
    <source>
        <dbReference type="ARBA" id="ARBA00022605"/>
    </source>
</evidence>
<proteinExistence type="predicted"/>
<dbReference type="FunFam" id="3.40.50.720:FF:000208">
    <property type="entry name" value="Prephenate dehydrogenase"/>
    <property type="match status" value="1"/>
</dbReference>
<dbReference type="FunFam" id="1.10.3660.10:FF:000003">
    <property type="entry name" value="Prephenate dehydrogenase"/>
    <property type="match status" value="1"/>
</dbReference>
<accession>A0A3B0ZWK7</accession>
<organism evidence="7">
    <name type="scientific">hydrothermal vent metagenome</name>
    <dbReference type="NCBI Taxonomy" id="652676"/>
    <lineage>
        <taxon>unclassified sequences</taxon>
        <taxon>metagenomes</taxon>
        <taxon>ecological metagenomes</taxon>
    </lineage>
</organism>
<dbReference type="InterPro" id="IPR046826">
    <property type="entry name" value="PDH_N"/>
</dbReference>
<evidence type="ECO:0000256" key="4">
    <source>
        <dbReference type="ARBA" id="ARBA00023141"/>
    </source>
</evidence>
<dbReference type="SUPFAM" id="SSF51735">
    <property type="entry name" value="NAD(P)-binding Rossmann-fold domains"/>
    <property type="match status" value="1"/>
</dbReference>
<keyword evidence="4" id="KW-0057">Aromatic amino acid biosynthesis</keyword>
<comment type="pathway">
    <text evidence="5">Amino-acid biosynthesis.</text>
</comment>
<dbReference type="AlphaFoldDB" id="A0A3B0ZWK7"/>
<dbReference type="GO" id="GO:0070403">
    <property type="term" value="F:NAD+ binding"/>
    <property type="evidence" value="ECO:0007669"/>
    <property type="project" value="InterPro"/>
</dbReference>
<dbReference type="PROSITE" id="PS51176">
    <property type="entry name" value="PDH_ADH"/>
    <property type="match status" value="1"/>
</dbReference>
<dbReference type="Gene3D" id="1.10.3660.10">
    <property type="entry name" value="6-phosphogluconate dehydrogenase C-terminal like domain"/>
    <property type="match status" value="1"/>
</dbReference>
<gene>
    <name evidence="7" type="ORF">MNBD_GAMMA22-801</name>
</gene>
<evidence type="ECO:0000256" key="5">
    <source>
        <dbReference type="ARBA" id="ARBA00029440"/>
    </source>
</evidence>
<dbReference type="PANTHER" id="PTHR21363:SF0">
    <property type="entry name" value="PREPHENATE DEHYDROGENASE [NADP(+)]"/>
    <property type="match status" value="1"/>
</dbReference>